<dbReference type="STRING" id="1858805.M5FW29"/>
<dbReference type="PANTHER" id="PTHR17630:SF44">
    <property type="entry name" value="PROTEIN AIM2"/>
    <property type="match status" value="1"/>
</dbReference>
<keyword evidence="3" id="KW-1185">Reference proteome</keyword>
<dbReference type="EMBL" id="JH795868">
    <property type="protein sequence ID" value="EJT99859.1"/>
    <property type="molecule type" value="Genomic_DNA"/>
</dbReference>
<organism evidence="2 3">
    <name type="scientific">Dacryopinax primogenitus (strain DJM 731)</name>
    <name type="common">Brown rot fungus</name>
    <dbReference type="NCBI Taxonomy" id="1858805"/>
    <lineage>
        <taxon>Eukaryota</taxon>
        <taxon>Fungi</taxon>
        <taxon>Dikarya</taxon>
        <taxon>Basidiomycota</taxon>
        <taxon>Agaricomycotina</taxon>
        <taxon>Dacrymycetes</taxon>
        <taxon>Dacrymycetales</taxon>
        <taxon>Dacrymycetaceae</taxon>
        <taxon>Dacryopinax</taxon>
    </lineage>
</organism>
<dbReference type="Proteomes" id="UP000030653">
    <property type="component" value="Unassembled WGS sequence"/>
</dbReference>
<dbReference type="HOGENOM" id="CLU_054590_2_0_1"/>
<dbReference type="OrthoDB" id="10019231at2759"/>
<dbReference type="InterPro" id="IPR002925">
    <property type="entry name" value="Dienelactn_hydro"/>
</dbReference>
<dbReference type="PANTHER" id="PTHR17630">
    <property type="entry name" value="DIENELACTONE HYDROLASE"/>
    <property type="match status" value="1"/>
</dbReference>
<dbReference type="Gene3D" id="3.40.50.1820">
    <property type="entry name" value="alpha/beta hydrolase"/>
    <property type="match status" value="1"/>
</dbReference>
<dbReference type="InterPro" id="IPR029058">
    <property type="entry name" value="AB_hydrolase_fold"/>
</dbReference>
<evidence type="ECO:0000313" key="3">
    <source>
        <dbReference type="Proteomes" id="UP000030653"/>
    </source>
</evidence>
<dbReference type="GeneID" id="63683921"/>
<reference evidence="2 3" key="1">
    <citation type="journal article" date="2012" name="Science">
        <title>The Paleozoic origin of enzymatic lignin decomposition reconstructed from 31 fungal genomes.</title>
        <authorList>
            <person name="Floudas D."/>
            <person name="Binder M."/>
            <person name="Riley R."/>
            <person name="Barry K."/>
            <person name="Blanchette R.A."/>
            <person name="Henrissat B."/>
            <person name="Martinez A.T."/>
            <person name="Otillar R."/>
            <person name="Spatafora J.W."/>
            <person name="Yadav J.S."/>
            <person name="Aerts A."/>
            <person name="Benoit I."/>
            <person name="Boyd A."/>
            <person name="Carlson A."/>
            <person name="Copeland A."/>
            <person name="Coutinho P.M."/>
            <person name="de Vries R.P."/>
            <person name="Ferreira P."/>
            <person name="Findley K."/>
            <person name="Foster B."/>
            <person name="Gaskell J."/>
            <person name="Glotzer D."/>
            <person name="Gorecki P."/>
            <person name="Heitman J."/>
            <person name="Hesse C."/>
            <person name="Hori C."/>
            <person name="Igarashi K."/>
            <person name="Jurgens J.A."/>
            <person name="Kallen N."/>
            <person name="Kersten P."/>
            <person name="Kohler A."/>
            <person name="Kuees U."/>
            <person name="Kumar T.K.A."/>
            <person name="Kuo A."/>
            <person name="LaButti K."/>
            <person name="Larrondo L.F."/>
            <person name="Lindquist E."/>
            <person name="Ling A."/>
            <person name="Lombard V."/>
            <person name="Lucas S."/>
            <person name="Lundell T."/>
            <person name="Martin R."/>
            <person name="McLaughlin D.J."/>
            <person name="Morgenstern I."/>
            <person name="Morin E."/>
            <person name="Murat C."/>
            <person name="Nagy L.G."/>
            <person name="Nolan M."/>
            <person name="Ohm R.A."/>
            <person name="Patyshakuliyeva A."/>
            <person name="Rokas A."/>
            <person name="Ruiz-Duenas F.J."/>
            <person name="Sabat G."/>
            <person name="Salamov A."/>
            <person name="Samejima M."/>
            <person name="Schmutz J."/>
            <person name="Slot J.C."/>
            <person name="St John F."/>
            <person name="Stenlid J."/>
            <person name="Sun H."/>
            <person name="Sun S."/>
            <person name="Syed K."/>
            <person name="Tsang A."/>
            <person name="Wiebenga A."/>
            <person name="Young D."/>
            <person name="Pisabarro A."/>
            <person name="Eastwood D.C."/>
            <person name="Martin F."/>
            <person name="Cullen D."/>
            <person name="Grigoriev I.V."/>
            <person name="Hibbett D.S."/>
        </authorList>
    </citation>
    <scope>NUCLEOTIDE SEQUENCE [LARGE SCALE GENOMIC DNA]</scope>
    <source>
        <strain evidence="2 3">DJM-731 SS1</strain>
    </source>
</reference>
<dbReference type="AlphaFoldDB" id="M5FW29"/>
<protein>
    <recommendedName>
        <fullName evidence="1">Dienelactone hydrolase domain-containing protein</fullName>
    </recommendedName>
</protein>
<sequence length="278" mass="30806">MNFCADCITRVALPGTPCGQMVSIGNFSVYHTVPSPSERASNSDKKAILVFTDGLGLGWDNPRILADGLAREVGLEVWVPDPFNGKPSLNNDDLLPYDHQDPGSPMPWWKIMGYAYYAIKAAPSLLFGENRESRNLSSSWRSSEAGKGIGEAWGDRVIGGSVVLSLAPYHCLTSAVICHPGSADPKLVDQIDFPTSWIICEEDFLVPASVHEALEARLRSRFAQAKVRGEEVPEYEYKRYMGTRHGFASRPAFDVPVVKEAFLKAWEQSVLWLRKTML</sequence>
<dbReference type="Pfam" id="PF01738">
    <property type="entry name" value="DLH"/>
    <property type="match status" value="1"/>
</dbReference>
<dbReference type="SUPFAM" id="SSF53474">
    <property type="entry name" value="alpha/beta-Hydrolases"/>
    <property type="match status" value="1"/>
</dbReference>
<proteinExistence type="predicted"/>
<name>M5FW29_DACPD</name>
<accession>M5FW29</accession>
<dbReference type="RefSeq" id="XP_040626757.1">
    <property type="nucleotide sequence ID" value="XM_040768859.1"/>
</dbReference>
<evidence type="ECO:0000313" key="2">
    <source>
        <dbReference type="EMBL" id="EJT99859.1"/>
    </source>
</evidence>
<dbReference type="GO" id="GO:0016787">
    <property type="term" value="F:hydrolase activity"/>
    <property type="evidence" value="ECO:0007669"/>
    <property type="project" value="InterPro"/>
</dbReference>
<evidence type="ECO:0000259" key="1">
    <source>
        <dbReference type="Pfam" id="PF01738"/>
    </source>
</evidence>
<gene>
    <name evidence="2" type="ORF">DACRYDRAFT_109285</name>
</gene>
<feature type="domain" description="Dienelactone hydrolase" evidence="1">
    <location>
        <begin position="158"/>
        <end position="275"/>
    </location>
</feature>